<comment type="caution">
    <text evidence="7">The sequence shown here is derived from an EMBL/GenBank/DDBJ whole genome shotgun (WGS) entry which is preliminary data.</text>
</comment>
<dbReference type="Proteomes" id="UP000218887">
    <property type="component" value="Unassembled WGS sequence"/>
</dbReference>
<evidence type="ECO:0000313" key="7">
    <source>
        <dbReference type="EMBL" id="PAV28362.1"/>
    </source>
</evidence>
<evidence type="ECO:0008006" key="9">
    <source>
        <dbReference type="Google" id="ProtNLM"/>
    </source>
</evidence>
<evidence type="ECO:0000313" key="8">
    <source>
        <dbReference type="Proteomes" id="UP000218887"/>
    </source>
</evidence>
<dbReference type="InterPro" id="IPR036291">
    <property type="entry name" value="NAD(P)-bd_dom_sf"/>
</dbReference>
<keyword evidence="2 4" id="KW-0560">Oxidoreductase</keyword>
<dbReference type="GO" id="GO:0051287">
    <property type="term" value="F:NAD binding"/>
    <property type="evidence" value="ECO:0007669"/>
    <property type="project" value="InterPro"/>
</dbReference>
<evidence type="ECO:0000259" key="5">
    <source>
        <dbReference type="Pfam" id="PF00389"/>
    </source>
</evidence>
<keyword evidence="3" id="KW-0520">NAD</keyword>
<accession>A0A2A2I9W0</accession>
<reference evidence="7 8" key="1">
    <citation type="submission" date="2017-08" db="EMBL/GenBank/DDBJ databases">
        <title>Virgibacillus indicus sp. nov. and Virgibacillus profoundi sp. nov, two moderately halophilic bacteria isolated from marine sediment by using the Microfluidic Streak Plate.</title>
        <authorList>
            <person name="Xu B."/>
            <person name="Hu B."/>
            <person name="Wang J."/>
            <person name="Zhu Y."/>
            <person name="Huang L."/>
            <person name="Du W."/>
            <person name="Huang Y."/>
        </authorList>
    </citation>
    <scope>NUCLEOTIDE SEQUENCE [LARGE SCALE GENOMIC DNA]</scope>
    <source>
        <strain evidence="7 8">IO3-P3-H5</strain>
    </source>
</reference>
<evidence type="ECO:0000259" key="6">
    <source>
        <dbReference type="Pfam" id="PF02826"/>
    </source>
</evidence>
<dbReference type="Pfam" id="PF00389">
    <property type="entry name" value="2-Hacid_dh"/>
    <property type="match status" value="1"/>
</dbReference>
<keyword evidence="8" id="KW-1185">Reference proteome</keyword>
<dbReference type="GO" id="GO:0004617">
    <property type="term" value="F:phosphoglycerate dehydrogenase activity"/>
    <property type="evidence" value="ECO:0007669"/>
    <property type="project" value="UniProtKB-ARBA"/>
</dbReference>
<dbReference type="SUPFAM" id="SSF52283">
    <property type="entry name" value="Formate/glycerate dehydrogenase catalytic domain-like"/>
    <property type="match status" value="1"/>
</dbReference>
<organism evidence="7 8">
    <name type="scientific">Virgibacillus profundi</name>
    <dbReference type="NCBI Taxonomy" id="2024555"/>
    <lineage>
        <taxon>Bacteria</taxon>
        <taxon>Bacillati</taxon>
        <taxon>Bacillota</taxon>
        <taxon>Bacilli</taxon>
        <taxon>Bacillales</taxon>
        <taxon>Bacillaceae</taxon>
        <taxon>Virgibacillus</taxon>
    </lineage>
</organism>
<evidence type="ECO:0000256" key="3">
    <source>
        <dbReference type="ARBA" id="ARBA00023027"/>
    </source>
</evidence>
<dbReference type="InterPro" id="IPR006140">
    <property type="entry name" value="D-isomer_DH_NAD-bd"/>
</dbReference>
<feature type="domain" description="D-isomer specific 2-hydroxyacid dehydrogenase NAD-binding" evidence="6">
    <location>
        <begin position="107"/>
        <end position="281"/>
    </location>
</feature>
<feature type="domain" description="D-isomer specific 2-hydroxyacid dehydrogenase catalytic" evidence="5">
    <location>
        <begin position="4"/>
        <end position="311"/>
    </location>
</feature>
<dbReference type="SUPFAM" id="SSF51735">
    <property type="entry name" value="NAD(P)-binding Rossmann-fold domains"/>
    <property type="match status" value="1"/>
</dbReference>
<dbReference type="RefSeq" id="WP_095656778.1">
    <property type="nucleotide sequence ID" value="NZ_NPOA01000013.1"/>
</dbReference>
<dbReference type="InterPro" id="IPR006139">
    <property type="entry name" value="D-isomer_2_OHA_DH_cat_dom"/>
</dbReference>
<dbReference type="GO" id="GO:0047545">
    <property type="term" value="F:(S)-2-hydroxyglutarate dehydrogenase activity"/>
    <property type="evidence" value="ECO:0007669"/>
    <property type="project" value="UniProtKB-ARBA"/>
</dbReference>
<dbReference type="PANTHER" id="PTHR43761:SF1">
    <property type="entry name" value="D-ISOMER SPECIFIC 2-HYDROXYACID DEHYDROGENASE CATALYTIC DOMAIN-CONTAINING PROTEIN-RELATED"/>
    <property type="match status" value="1"/>
</dbReference>
<dbReference type="Gene3D" id="3.40.50.720">
    <property type="entry name" value="NAD(P)-binding Rossmann-like Domain"/>
    <property type="match status" value="2"/>
</dbReference>
<dbReference type="AlphaFoldDB" id="A0A2A2I9W0"/>
<dbReference type="OrthoDB" id="9805416at2"/>
<name>A0A2A2I9W0_9BACI</name>
<evidence type="ECO:0000256" key="4">
    <source>
        <dbReference type="RuleBase" id="RU003719"/>
    </source>
</evidence>
<sequence>MKNVLFIEPTIRPIGVNFLGESFNVFYAPDGEEERLIKIINEENIHAVITRTETITERLIKSCPSLEVIGQHGVGVNNIDVKAASKASIYVVNVPDANFISVAEHTMMAVLALSKNLNRNHEEVKDNNWNYREEVYPAEISDKNIFIVGFGNVGRRVANLAKAFNMNIYAYDPFVEKNFDNVVMVDSLIEGLKIADYTSLHLPLLKSTDKLISTEEINHMRKRSFLINVSRGRIIDQQALTKALQKNMIAGAALDVLEEEPPNPKDPLLRLRNVIFTPHLAGDTLEAKNRCSRILSKEVTKVLNGNLSSKIINKEIISNPKIGGIKNGI</sequence>
<dbReference type="EMBL" id="NPOA01000013">
    <property type="protein sequence ID" value="PAV28362.1"/>
    <property type="molecule type" value="Genomic_DNA"/>
</dbReference>
<gene>
    <name evidence="7" type="ORF">CIL05_17160</name>
</gene>
<dbReference type="CDD" id="cd12173">
    <property type="entry name" value="PGDH_4"/>
    <property type="match status" value="1"/>
</dbReference>
<dbReference type="Pfam" id="PF02826">
    <property type="entry name" value="2-Hacid_dh_C"/>
    <property type="match status" value="1"/>
</dbReference>
<evidence type="ECO:0000256" key="1">
    <source>
        <dbReference type="ARBA" id="ARBA00005854"/>
    </source>
</evidence>
<comment type="similarity">
    <text evidence="1 4">Belongs to the D-isomer specific 2-hydroxyacid dehydrogenase family.</text>
</comment>
<dbReference type="GO" id="GO:0006564">
    <property type="term" value="P:L-serine biosynthetic process"/>
    <property type="evidence" value="ECO:0007669"/>
    <property type="project" value="UniProtKB-ARBA"/>
</dbReference>
<protein>
    <recommendedName>
        <fullName evidence="9">Hydroxyacid dehydrogenase</fullName>
    </recommendedName>
</protein>
<dbReference type="InterPro" id="IPR050418">
    <property type="entry name" value="D-iso_2-hydroxyacid_DH_PdxB"/>
</dbReference>
<dbReference type="PANTHER" id="PTHR43761">
    <property type="entry name" value="D-ISOMER SPECIFIC 2-HYDROXYACID DEHYDROGENASE FAMILY PROTEIN (AFU_ORTHOLOGUE AFUA_1G13630)"/>
    <property type="match status" value="1"/>
</dbReference>
<evidence type="ECO:0000256" key="2">
    <source>
        <dbReference type="ARBA" id="ARBA00023002"/>
    </source>
</evidence>
<proteinExistence type="inferred from homology"/>
<dbReference type="FunFam" id="3.40.50.720:FF:000041">
    <property type="entry name" value="D-3-phosphoglycerate dehydrogenase"/>
    <property type="match status" value="1"/>
</dbReference>